<comment type="caution">
    <text evidence="1">The sequence shown here is derived from an EMBL/GenBank/DDBJ whole genome shotgun (WGS) entry which is preliminary data.</text>
</comment>
<organism evidence="1 2">
    <name type="scientific">Seohaeicola zhoushanensis</name>
    <dbReference type="NCBI Taxonomy" id="1569283"/>
    <lineage>
        <taxon>Bacteria</taxon>
        <taxon>Pseudomonadati</taxon>
        <taxon>Pseudomonadota</taxon>
        <taxon>Alphaproteobacteria</taxon>
        <taxon>Rhodobacterales</taxon>
        <taxon>Roseobacteraceae</taxon>
        <taxon>Seohaeicola</taxon>
    </lineage>
</organism>
<proteinExistence type="predicted"/>
<reference evidence="1" key="1">
    <citation type="journal article" date="2014" name="Int. J. Syst. Evol. Microbiol.">
        <title>Complete genome sequence of Corynebacterium casei LMG S-19264T (=DSM 44701T), isolated from a smear-ripened cheese.</title>
        <authorList>
            <consortium name="US DOE Joint Genome Institute (JGI-PGF)"/>
            <person name="Walter F."/>
            <person name="Albersmeier A."/>
            <person name="Kalinowski J."/>
            <person name="Ruckert C."/>
        </authorList>
    </citation>
    <scope>NUCLEOTIDE SEQUENCE</scope>
    <source>
        <strain evidence="1">KCTC 42650</strain>
    </source>
</reference>
<protein>
    <recommendedName>
        <fullName evidence="3">ISKra4 family transposase</fullName>
    </recommendedName>
</protein>
<accession>A0A8J3MB56</accession>
<keyword evidence="2" id="KW-1185">Reference proteome</keyword>
<evidence type="ECO:0000313" key="2">
    <source>
        <dbReference type="Proteomes" id="UP000626220"/>
    </source>
</evidence>
<gene>
    <name evidence="1" type="ORF">GCM10017056_37500</name>
</gene>
<dbReference type="RefSeq" id="WP_189681643.1">
    <property type="nucleotide sequence ID" value="NZ_BNCJ01000013.1"/>
</dbReference>
<sequence>MEQLLPCARPSHMAVRGRLARVADEMERKTLRASKVLPSTGKQEGNVSVFLDGAHIRCRPEYQKRHLDVVVGRIETTGRNRRFAFEPSSSMSPRALIRAQLHATGWQPGRSLTVFTDGDPGLANHVRSATGQSVTHILDWWHISMRIKHIENAAAGLKELCAGRKGADKLPWMAERLRWCCQTNANQSTQGQNDCPLCRAETAPFGESRGAVCLEMGS</sequence>
<dbReference type="Proteomes" id="UP000626220">
    <property type="component" value="Unassembled WGS sequence"/>
</dbReference>
<reference evidence="1" key="2">
    <citation type="submission" date="2020-09" db="EMBL/GenBank/DDBJ databases">
        <authorList>
            <person name="Sun Q."/>
            <person name="Kim S."/>
        </authorList>
    </citation>
    <scope>NUCLEOTIDE SEQUENCE</scope>
    <source>
        <strain evidence="1">KCTC 42650</strain>
    </source>
</reference>
<dbReference type="AlphaFoldDB" id="A0A8J3MB56"/>
<name>A0A8J3MB56_9RHOB</name>
<dbReference type="EMBL" id="BNCJ01000013">
    <property type="protein sequence ID" value="GHF62625.1"/>
    <property type="molecule type" value="Genomic_DNA"/>
</dbReference>
<evidence type="ECO:0000313" key="1">
    <source>
        <dbReference type="EMBL" id="GHF62625.1"/>
    </source>
</evidence>
<evidence type="ECO:0008006" key="3">
    <source>
        <dbReference type="Google" id="ProtNLM"/>
    </source>
</evidence>